<accession>A0A261R1Y6</accession>
<evidence type="ECO:0000313" key="3">
    <source>
        <dbReference type="EMBL" id="OZI19006.1"/>
    </source>
</evidence>
<dbReference type="PANTHER" id="PTHR48107">
    <property type="entry name" value="NADPH-DEPENDENT ALDEHYDE REDUCTASE-LIKE PROTEIN, CHLOROPLASTIC-RELATED"/>
    <property type="match status" value="1"/>
</dbReference>
<dbReference type="Gene3D" id="3.40.50.720">
    <property type="entry name" value="NAD(P)-binding Rossmann-like Domain"/>
    <property type="match status" value="1"/>
</dbReference>
<dbReference type="SUPFAM" id="SSF51735">
    <property type="entry name" value="NAD(P)-binding Rossmann-fold domains"/>
    <property type="match status" value="1"/>
</dbReference>
<dbReference type="InterPro" id="IPR002347">
    <property type="entry name" value="SDR_fam"/>
</dbReference>
<keyword evidence="4" id="KW-1185">Reference proteome</keyword>
<protein>
    <recommendedName>
        <fullName evidence="5">SDR family oxidoreductase</fullName>
    </recommendedName>
</protein>
<dbReference type="AlphaFoldDB" id="A0A261R1Y6"/>
<dbReference type="Proteomes" id="UP000216857">
    <property type="component" value="Unassembled WGS sequence"/>
</dbReference>
<dbReference type="PANTHER" id="PTHR48107:SF7">
    <property type="entry name" value="RE15974P"/>
    <property type="match status" value="1"/>
</dbReference>
<comment type="caution">
    <text evidence="3">The sequence shown here is derived from an EMBL/GenBank/DDBJ whole genome shotgun (WGS) entry which is preliminary data.</text>
</comment>
<organism evidence="3 4">
    <name type="scientific">Bordetella genomosp. 9</name>
    <dbReference type="NCBI Taxonomy" id="1416803"/>
    <lineage>
        <taxon>Bacteria</taxon>
        <taxon>Pseudomonadati</taxon>
        <taxon>Pseudomonadota</taxon>
        <taxon>Betaproteobacteria</taxon>
        <taxon>Burkholderiales</taxon>
        <taxon>Alcaligenaceae</taxon>
        <taxon>Bordetella</taxon>
    </lineage>
</organism>
<keyword evidence="2" id="KW-0560">Oxidoreductase</keyword>
<dbReference type="InterPro" id="IPR036291">
    <property type="entry name" value="NAD(P)-bd_dom_sf"/>
</dbReference>
<gene>
    <name evidence="3" type="ORF">CAL26_15170</name>
</gene>
<dbReference type="GO" id="GO:0016614">
    <property type="term" value="F:oxidoreductase activity, acting on CH-OH group of donors"/>
    <property type="evidence" value="ECO:0007669"/>
    <property type="project" value="UniProtKB-ARBA"/>
</dbReference>
<dbReference type="PRINTS" id="PR00081">
    <property type="entry name" value="GDHRDH"/>
</dbReference>
<evidence type="ECO:0008006" key="5">
    <source>
        <dbReference type="Google" id="ProtNLM"/>
    </source>
</evidence>
<sequence length="132" mass="13623">MAGKASAHRVLKKAAGRSLLGTACPGVCRFVDRPCARGRPGSTWGPTHDRAQARVGRRITVNAVAPGYVEDTGFFGDALSGTQRAAKLAEAMNGRAGTPDDVANTIGWLAAPASCHVTAQIVQVNGGAERGR</sequence>
<dbReference type="EMBL" id="NEVJ01000003">
    <property type="protein sequence ID" value="OZI19006.1"/>
    <property type="molecule type" value="Genomic_DNA"/>
</dbReference>
<reference evidence="3" key="1">
    <citation type="submission" date="2017-05" db="EMBL/GenBank/DDBJ databases">
        <title>Complete and WGS of Bordetella genogroups.</title>
        <authorList>
            <person name="Spilker T."/>
            <person name="Lipuma J."/>
        </authorList>
    </citation>
    <scope>NUCLEOTIDE SEQUENCE</scope>
    <source>
        <strain evidence="3">AU21707</strain>
    </source>
</reference>
<evidence type="ECO:0000313" key="4">
    <source>
        <dbReference type="Proteomes" id="UP000216857"/>
    </source>
</evidence>
<evidence type="ECO:0000256" key="1">
    <source>
        <dbReference type="ARBA" id="ARBA00006484"/>
    </source>
</evidence>
<dbReference type="Pfam" id="PF13561">
    <property type="entry name" value="adh_short_C2"/>
    <property type="match status" value="1"/>
</dbReference>
<proteinExistence type="inferred from homology"/>
<comment type="similarity">
    <text evidence="1">Belongs to the short-chain dehydrogenases/reductases (SDR) family.</text>
</comment>
<evidence type="ECO:0000256" key="2">
    <source>
        <dbReference type="ARBA" id="ARBA00023002"/>
    </source>
</evidence>
<name>A0A261R1Y6_9BORD</name>